<evidence type="ECO:0000313" key="1">
    <source>
        <dbReference type="EMBL" id="QJA87925.1"/>
    </source>
</evidence>
<dbReference type="AlphaFoldDB" id="A0A6M3L3K4"/>
<proteinExistence type="predicted"/>
<organism evidence="1">
    <name type="scientific">viral metagenome</name>
    <dbReference type="NCBI Taxonomy" id="1070528"/>
    <lineage>
        <taxon>unclassified sequences</taxon>
        <taxon>metagenomes</taxon>
        <taxon>organismal metagenomes</taxon>
    </lineage>
</organism>
<protein>
    <submittedName>
        <fullName evidence="1">Uncharacterized protein</fullName>
    </submittedName>
</protein>
<name>A0A6M3L3K4_9ZZZZ</name>
<reference evidence="1" key="1">
    <citation type="submission" date="2020-03" db="EMBL/GenBank/DDBJ databases">
        <title>The deep terrestrial virosphere.</title>
        <authorList>
            <person name="Holmfeldt K."/>
            <person name="Nilsson E."/>
            <person name="Simone D."/>
            <person name="Lopez-Fernandez M."/>
            <person name="Wu X."/>
            <person name="de Brujin I."/>
            <person name="Lundin D."/>
            <person name="Andersson A."/>
            <person name="Bertilsson S."/>
            <person name="Dopson M."/>
        </authorList>
    </citation>
    <scope>NUCLEOTIDE SEQUENCE</scope>
    <source>
        <strain evidence="1">MM415B02869</strain>
    </source>
</reference>
<sequence>MATNRKFPEKGTPLFDKIVDRVERGDDYKDIAASLDMTWRSFKDAVCNVGIKKKQSNFDGVLPPVYEFPKSATWADHLATIKKMDNLVAFHQRVPGEITIKVDTDVPVIRAITSDWQLGQFGVDYDAFQADMEYIRDNDLKVNIGGDGYQNIIQPSKMGSSHNQTPISVQKGLYVLTLEMLKHDIDTIRTGNHNYWAAMFSGEDWDMEITRKLKLLYMKHYGMVYYKVGKMVYPWLMLHKCRFNSSFNLTHNCKQYQRMYYPKARVIIAEHHHVSVIEQYRYDDRECVAIRPGTYAIYDDFAQQNGYFGAHVCNPAVVMFPNEDKIIGFKDMRDAVTFIRGLS</sequence>
<gene>
    <name evidence="1" type="ORF">MM415B02869_0006</name>
</gene>
<accession>A0A6M3L3K4</accession>
<dbReference type="EMBL" id="MT142741">
    <property type="protein sequence ID" value="QJA87925.1"/>
    <property type="molecule type" value="Genomic_DNA"/>
</dbReference>